<proteinExistence type="predicted"/>
<dbReference type="Pfam" id="PF18754">
    <property type="entry name" value="Nmad3"/>
    <property type="match status" value="1"/>
</dbReference>
<dbReference type="Proteomes" id="UP001251374">
    <property type="component" value="Unassembled WGS sequence"/>
</dbReference>
<keyword evidence="3" id="KW-1185">Reference proteome</keyword>
<evidence type="ECO:0000259" key="1">
    <source>
        <dbReference type="Pfam" id="PF18754"/>
    </source>
</evidence>
<comment type="caution">
    <text evidence="2">The sequence shown here is derived from an EMBL/GenBank/DDBJ whole genome shotgun (WGS) entry which is preliminary data.</text>
</comment>
<feature type="domain" description="Nucleotide modification associated" evidence="1">
    <location>
        <begin position="2"/>
        <end position="34"/>
    </location>
</feature>
<dbReference type="EMBL" id="JARWAM010000006">
    <property type="protein sequence ID" value="MDR5905606.1"/>
    <property type="molecule type" value="Genomic_DNA"/>
</dbReference>
<organism evidence="2 3">
    <name type="scientific">Franzmannia qiaohouensis</name>
    <dbReference type="NCBI Taxonomy" id="1329370"/>
    <lineage>
        <taxon>Bacteria</taxon>
        <taxon>Pseudomonadati</taxon>
        <taxon>Pseudomonadota</taxon>
        <taxon>Gammaproteobacteria</taxon>
        <taxon>Oceanospirillales</taxon>
        <taxon>Halomonadaceae</taxon>
        <taxon>Franzmannia</taxon>
    </lineage>
</organism>
<gene>
    <name evidence="2" type="ORF">QC821_10010</name>
</gene>
<sequence length="50" mass="5599">MKLILSRKGFDSSAGGVPSAILANGQLLEIHHPKIYDSYINRIMVIQWES</sequence>
<evidence type="ECO:0000313" key="2">
    <source>
        <dbReference type="EMBL" id="MDR5905606.1"/>
    </source>
</evidence>
<name>A0ABU1HE48_9GAMM</name>
<dbReference type="RefSeq" id="WP_309720461.1">
    <property type="nucleotide sequence ID" value="NZ_JARWAM010000006.1"/>
</dbReference>
<reference evidence="2 3" key="1">
    <citation type="submission" date="2023-04" db="EMBL/GenBank/DDBJ databases">
        <title>A long-awaited taxogenomic arrangement of the family Halomonadaceae.</title>
        <authorList>
            <person name="De La Haba R."/>
            <person name="Chuvochina M."/>
            <person name="Wittouck S."/>
            <person name="Arahal D.R."/>
            <person name="Sanchez-Porro C."/>
            <person name="Hugenholtz P."/>
            <person name="Ventosa A."/>
        </authorList>
    </citation>
    <scope>NUCLEOTIDE SEQUENCE [LARGE SCALE GENOMIC DNA]</scope>
    <source>
        <strain evidence="2 3">DSM 26770</strain>
    </source>
</reference>
<protein>
    <recommendedName>
        <fullName evidence="1">Nucleotide modification associated domain-containing protein</fullName>
    </recommendedName>
</protein>
<accession>A0ABU1HE48</accession>
<dbReference type="InterPro" id="IPR041135">
    <property type="entry name" value="Nmad3"/>
</dbReference>
<evidence type="ECO:0000313" key="3">
    <source>
        <dbReference type="Proteomes" id="UP001251374"/>
    </source>
</evidence>